<feature type="binding site" evidence="8">
    <location>
        <position position="143"/>
    </location>
    <ligand>
        <name>Zn(2+)</name>
        <dbReference type="ChEBI" id="CHEBI:29105"/>
    </ligand>
</feature>
<dbReference type="Pfam" id="PF00265">
    <property type="entry name" value="TK"/>
    <property type="match status" value="1"/>
</dbReference>
<evidence type="ECO:0000256" key="12">
    <source>
        <dbReference type="RuleBase" id="RU004165"/>
    </source>
</evidence>
<protein>
    <recommendedName>
        <fullName evidence="2 8">Thymidine kinase</fullName>
        <ecNumber evidence="2 8">2.7.1.21</ecNumber>
    </recommendedName>
</protein>
<proteinExistence type="inferred from homology"/>
<dbReference type="EC" id="2.7.1.21" evidence="2 8"/>
<dbReference type="PANTHER" id="PTHR11441">
    <property type="entry name" value="THYMIDINE KINASE"/>
    <property type="match status" value="1"/>
</dbReference>
<dbReference type="SUPFAM" id="SSF52540">
    <property type="entry name" value="P-loop containing nucleoside triphosphate hydrolases"/>
    <property type="match status" value="1"/>
</dbReference>
<name>A0A1F4UKT5_UNCKA</name>
<dbReference type="InterPro" id="IPR001267">
    <property type="entry name" value="Thymidine_kinase"/>
</dbReference>
<dbReference type="NCBIfam" id="NF003296">
    <property type="entry name" value="PRK04296.1-1"/>
    <property type="match status" value="1"/>
</dbReference>
<evidence type="ECO:0000256" key="3">
    <source>
        <dbReference type="ARBA" id="ARBA00022634"/>
    </source>
</evidence>
<evidence type="ECO:0000313" key="14">
    <source>
        <dbReference type="Proteomes" id="UP000178615"/>
    </source>
</evidence>
<keyword evidence="6 8" id="KW-0418">Kinase</keyword>
<dbReference type="Gene3D" id="3.30.60.20">
    <property type="match status" value="1"/>
</dbReference>
<feature type="binding site" evidence="8">
    <location>
        <begin position="11"/>
        <end position="18"/>
    </location>
    <ligand>
        <name>ATP</name>
        <dbReference type="ChEBI" id="CHEBI:30616"/>
    </ligand>
</feature>
<dbReference type="GO" id="GO:0046104">
    <property type="term" value="P:thymidine metabolic process"/>
    <property type="evidence" value="ECO:0007669"/>
    <property type="project" value="TreeGrafter"/>
</dbReference>
<dbReference type="HAMAP" id="MF_00124">
    <property type="entry name" value="Thymidine_kinase"/>
    <property type="match status" value="1"/>
</dbReference>
<dbReference type="InterPro" id="IPR027417">
    <property type="entry name" value="P-loop_NTPase"/>
</dbReference>
<dbReference type="GO" id="GO:0071897">
    <property type="term" value="P:DNA biosynthetic process"/>
    <property type="evidence" value="ECO:0007669"/>
    <property type="project" value="UniProtKB-KW"/>
</dbReference>
<feature type="active site" description="Proton acceptor" evidence="8 9">
    <location>
        <position position="87"/>
    </location>
</feature>
<accession>A0A1F4UKT5</accession>
<dbReference type="PIRSF" id="PIRSF035805">
    <property type="entry name" value="TK_cell"/>
    <property type="match status" value="1"/>
</dbReference>
<comment type="caution">
    <text evidence="13">The sequence shown here is derived from an EMBL/GenBank/DDBJ whole genome shotgun (WGS) entry which is preliminary data.</text>
</comment>
<evidence type="ECO:0000256" key="1">
    <source>
        <dbReference type="ARBA" id="ARBA00007587"/>
    </source>
</evidence>
<dbReference type="EMBL" id="MEUV01000026">
    <property type="protein sequence ID" value="OGC45585.1"/>
    <property type="molecule type" value="Genomic_DNA"/>
</dbReference>
<dbReference type="GO" id="GO:0008270">
    <property type="term" value="F:zinc ion binding"/>
    <property type="evidence" value="ECO:0007669"/>
    <property type="project" value="UniProtKB-UniRule"/>
</dbReference>
<comment type="similarity">
    <text evidence="1 8 12">Belongs to the thymidine kinase family.</text>
</comment>
<evidence type="ECO:0000256" key="5">
    <source>
        <dbReference type="ARBA" id="ARBA00022741"/>
    </source>
</evidence>
<evidence type="ECO:0000256" key="4">
    <source>
        <dbReference type="ARBA" id="ARBA00022679"/>
    </source>
</evidence>
<reference evidence="13 14" key="1">
    <citation type="journal article" date="2016" name="Nat. Commun.">
        <title>Thousands of microbial genomes shed light on interconnected biogeochemical processes in an aquifer system.</title>
        <authorList>
            <person name="Anantharaman K."/>
            <person name="Brown C.T."/>
            <person name="Hug L.A."/>
            <person name="Sharon I."/>
            <person name="Castelle C.J."/>
            <person name="Probst A.J."/>
            <person name="Thomas B.C."/>
            <person name="Singh A."/>
            <person name="Wilkins M.J."/>
            <person name="Karaoz U."/>
            <person name="Brodie E.L."/>
            <person name="Williams K.H."/>
            <person name="Hubbard S.S."/>
            <person name="Banfield J.F."/>
        </authorList>
    </citation>
    <scope>NUCLEOTIDE SEQUENCE [LARGE SCALE GENOMIC DNA]</scope>
</reference>
<feature type="binding site" evidence="8">
    <location>
        <begin position="86"/>
        <end position="89"/>
    </location>
    <ligand>
        <name>ATP</name>
        <dbReference type="ChEBI" id="CHEBI:30616"/>
    </ligand>
</feature>
<dbReference type="PANTHER" id="PTHR11441:SF0">
    <property type="entry name" value="THYMIDINE KINASE, CYTOSOLIC"/>
    <property type="match status" value="1"/>
</dbReference>
<evidence type="ECO:0000256" key="10">
    <source>
        <dbReference type="PIRSR" id="PIRSR035805-2"/>
    </source>
</evidence>
<keyword evidence="8" id="KW-0862">Zinc</keyword>
<keyword evidence="5 8" id="KW-0547">Nucleotide-binding</keyword>
<dbReference type="AlphaFoldDB" id="A0A1F4UKT5"/>
<comment type="subcellular location">
    <subcellularLocation>
        <location evidence="8">Cytoplasm</location>
    </subcellularLocation>
</comment>
<keyword evidence="8" id="KW-0479">Metal-binding</keyword>
<feature type="binding site" evidence="8">
    <location>
        <position position="178"/>
    </location>
    <ligand>
        <name>Zn(2+)</name>
        <dbReference type="ChEBI" id="CHEBI:29105"/>
    </ligand>
</feature>
<evidence type="ECO:0000256" key="9">
    <source>
        <dbReference type="PIRSR" id="PIRSR035805-1"/>
    </source>
</evidence>
<evidence type="ECO:0000313" key="13">
    <source>
        <dbReference type="EMBL" id="OGC45585.1"/>
    </source>
</evidence>
<dbReference type="GO" id="GO:0005829">
    <property type="term" value="C:cytosol"/>
    <property type="evidence" value="ECO:0007669"/>
    <property type="project" value="TreeGrafter"/>
</dbReference>
<keyword evidence="7 8" id="KW-0067">ATP-binding</keyword>
<gene>
    <name evidence="8" type="primary">tdk</name>
    <name evidence="13" type="ORF">A2V49_03755</name>
</gene>
<evidence type="ECO:0000256" key="8">
    <source>
        <dbReference type="HAMAP-Rule" id="MF_00124"/>
    </source>
</evidence>
<dbReference type="SUPFAM" id="SSF57716">
    <property type="entry name" value="Glucocorticoid receptor-like (DNA-binding domain)"/>
    <property type="match status" value="1"/>
</dbReference>
<feature type="binding site" evidence="8">
    <location>
        <position position="181"/>
    </location>
    <ligand>
        <name>Zn(2+)</name>
        <dbReference type="ChEBI" id="CHEBI:29105"/>
    </ligand>
</feature>
<dbReference type="GO" id="GO:0005524">
    <property type="term" value="F:ATP binding"/>
    <property type="evidence" value="ECO:0007669"/>
    <property type="project" value="UniProtKB-UniRule"/>
</dbReference>
<keyword evidence="8" id="KW-0963">Cytoplasm</keyword>
<keyword evidence="3 8" id="KW-0237">DNA synthesis</keyword>
<comment type="catalytic activity">
    <reaction evidence="8 11">
        <text>thymidine + ATP = dTMP + ADP + H(+)</text>
        <dbReference type="Rhea" id="RHEA:19129"/>
        <dbReference type="ChEBI" id="CHEBI:15378"/>
        <dbReference type="ChEBI" id="CHEBI:17748"/>
        <dbReference type="ChEBI" id="CHEBI:30616"/>
        <dbReference type="ChEBI" id="CHEBI:63528"/>
        <dbReference type="ChEBI" id="CHEBI:456216"/>
        <dbReference type="EC" id="2.7.1.21"/>
    </reaction>
</comment>
<feature type="binding site" evidence="10">
    <location>
        <position position="174"/>
    </location>
    <ligand>
        <name>substrate</name>
    </ligand>
</feature>
<keyword evidence="4 8" id="KW-0808">Transferase</keyword>
<evidence type="ECO:0000256" key="11">
    <source>
        <dbReference type="RuleBase" id="RU000544"/>
    </source>
</evidence>
<sequence>MERGSLTIITGCMFSGKTTELLRLLIRHIIARQIIQLFKPNIDNRYDKDKVVSHNRTSLEAIVIPKDNPNMILELIGINTTIVGIDEIQFFTPEIVQVCETLLSKGVNVIAAGLKQDSDGRLFGSMDKLLIISNFITNLTAVCVICGEEATMTQWKLEGPLKTGQIVVGGSEDYDAVCHKHHKVI</sequence>
<feature type="binding site" evidence="8">
    <location>
        <position position="146"/>
    </location>
    <ligand>
        <name>Zn(2+)</name>
        <dbReference type="ChEBI" id="CHEBI:29105"/>
    </ligand>
</feature>
<comment type="subunit">
    <text evidence="8">Homotetramer.</text>
</comment>
<evidence type="ECO:0000256" key="6">
    <source>
        <dbReference type="ARBA" id="ARBA00022777"/>
    </source>
</evidence>
<evidence type="ECO:0000256" key="7">
    <source>
        <dbReference type="ARBA" id="ARBA00022840"/>
    </source>
</evidence>
<dbReference type="GO" id="GO:0004797">
    <property type="term" value="F:thymidine kinase activity"/>
    <property type="evidence" value="ECO:0007669"/>
    <property type="project" value="UniProtKB-UniRule"/>
</dbReference>
<dbReference type="Gene3D" id="3.40.50.300">
    <property type="entry name" value="P-loop containing nucleotide triphosphate hydrolases"/>
    <property type="match status" value="1"/>
</dbReference>
<feature type="binding site" evidence="10">
    <location>
        <begin position="166"/>
        <end position="169"/>
    </location>
    <ligand>
        <name>substrate</name>
    </ligand>
</feature>
<evidence type="ECO:0000256" key="2">
    <source>
        <dbReference type="ARBA" id="ARBA00012118"/>
    </source>
</evidence>
<dbReference type="Proteomes" id="UP000178615">
    <property type="component" value="Unassembled WGS sequence"/>
</dbReference>
<organism evidence="13 14">
    <name type="scientific">candidate division WWE3 bacterium RBG_19FT_COMBO_34_6</name>
    <dbReference type="NCBI Taxonomy" id="1802612"/>
    <lineage>
        <taxon>Bacteria</taxon>
        <taxon>Katanobacteria</taxon>
    </lineage>
</organism>